<evidence type="ECO:0000313" key="1">
    <source>
        <dbReference type="EMBL" id="EKU96005.1"/>
    </source>
</evidence>
<keyword evidence="2" id="KW-1185">Reference proteome</keyword>
<dbReference type="PATRIC" id="fig|883066.3.peg.96"/>
<protein>
    <submittedName>
        <fullName evidence="1">Uncharacterized protein</fullName>
    </submittedName>
</protein>
<dbReference type="Proteomes" id="UP000009888">
    <property type="component" value="Unassembled WGS sequence"/>
</dbReference>
<evidence type="ECO:0000313" key="2">
    <source>
        <dbReference type="Proteomes" id="UP000009888"/>
    </source>
</evidence>
<dbReference type="HOGENOM" id="CLU_106243_0_0_11"/>
<name>K9F3H0_9ACTO</name>
<dbReference type="STRING" id="202789.GCA_001457435_00164"/>
<reference evidence="1 2" key="1">
    <citation type="submission" date="2012-09" db="EMBL/GenBank/DDBJ databases">
        <title>The Genome Sequence of Actinobaculum massiliae ACS-171-V-COL2.</title>
        <authorList>
            <consortium name="The Broad Institute Genome Sequencing Platform"/>
            <person name="Earl A."/>
            <person name="Ward D."/>
            <person name="Feldgarden M."/>
            <person name="Gevers D."/>
            <person name="Saerens B."/>
            <person name="Vaneechoutte M."/>
            <person name="Walker B."/>
            <person name="Young S.K."/>
            <person name="Zeng Q."/>
            <person name="Gargeya S."/>
            <person name="Fitzgerald M."/>
            <person name="Haas B."/>
            <person name="Abouelleil A."/>
            <person name="Alvarado L."/>
            <person name="Arachchi H.M."/>
            <person name="Berlin A."/>
            <person name="Chapman S.B."/>
            <person name="Goldberg J."/>
            <person name="Griggs A."/>
            <person name="Gujja S."/>
            <person name="Hansen M."/>
            <person name="Howarth C."/>
            <person name="Imamovic A."/>
            <person name="Larimer J."/>
            <person name="McCowen C."/>
            <person name="Montmayeur A."/>
            <person name="Murphy C."/>
            <person name="Neiman D."/>
            <person name="Pearson M."/>
            <person name="Priest M."/>
            <person name="Roberts A."/>
            <person name="Saif S."/>
            <person name="Shea T."/>
            <person name="Sisk P."/>
            <person name="Sykes S."/>
            <person name="Wortman J."/>
            <person name="Nusbaum C."/>
            <person name="Birren B."/>
        </authorList>
    </citation>
    <scope>NUCLEOTIDE SEQUENCE [LARGE SCALE GENOMIC DNA]</scope>
    <source>
        <strain evidence="2">ACS-171-V-Col2</strain>
    </source>
</reference>
<sequence length="220" mass="23750">MAFLDLMKQLFQHSVESDEQPARIAELRARLADDPNDVAAFDELVRIAQSAEEEQPPADPLRADTTATGSVPVSADLAIWALAEELSGNTSSWYPQIQLARLSVKSDTQGAIKKLNVAADRNPSGEVLAKCVKILRDAGMPDQALSLGLAHWAPGKQDAVAGWAIIDAALDAERVQEAKTYMRELEPYVSRSEIEEMMESINRVSASVTGVSDTSESGNA</sequence>
<dbReference type="EMBL" id="AGWL01000001">
    <property type="protein sequence ID" value="EKU96005.1"/>
    <property type="molecule type" value="Genomic_DNA"/>
</dbReference>
<organism evidence="1 2">
    <name type="scientific">Actinobaculum massiliense ACS-171-V-Col2</name>
    <dbReference type="NCBI Taxonomy" id="883066"/>
    <lineage>
        <taxon>Bacteria</taxon>
        <taxon>Bacillati</taxon>
        <taxon>Actinomycetota</taxon>
        <taxon>Actinomycetes</taxon>
        <taxon>Actinomycetales</taxon>
        <taxon>Actinomycetaceae</taxon>
        <taxon>Actinobaculum</taxon>
    </lineage>
</organism>
<proteinExistence type="predicted"/>
<accession>K9F3H0</accession>
<dbReference type="eggNOG" id="ENOG5031RRW">
    <property type="taxonomic scope" value="Bacteria"/>
</dbReference>
<dbReference type="AlphaFoldDB" id="K9F3H0"/>
<gene>
    <name evidence="1" type="ORF">HMPREF9233_00093</name>
</gene>
<comment type="caution">
    <text evidence="1">The sequence shown here is derived from an EMBL/GenBank/DDBJ whole genome shotgun (WGS) entry which is preliminary data.</text>
</comment>
<dbReference type="RefSeq" id="WP_007000311.1">
    <property type="nucleotide sequence ID" value="NZ_JH992955.1"/>
</dbReference>